<keyword evidence="1" id="KW-1134">Transmembrane beta strand</keyword>
<accession>A0A5C7GGG7</accession>
<dbReference type="InterPro" id="IPR037066">
    <property type="entry name" value="Plug_dom_sf"/>
</dbReference>
<gene>
    <name evidence="2" type="ORF">FUA22_08925</name>
</gene>
<sequence>MKIYLTIIILISTFNLFGQNSELKTIKLSEIKLCELTLSELKKQDENLKEVELIEMDLCSDGFVQDARFENRKGYISKLYNGIIFQKDRDTELISKIRLTKEFKGKLPDGNYIDLSNLTAEKVLEKYPKFNTWSSRGCSDYWSLTDKSMYFYVAIDETKESRYPIDEKFYLTKSIEGIDIVSNCYEFIQNNKKEPLIILNGKEVTKAEIEKYKPEDIESVTVLKESAIEKYGEKGKNGVIIIKTKSEK</sequence>
<comment type="similarity">
    <text evidence="1">Belongs to the TonB-dependent receptor family.</text>
</comment>
<dbReference type="InterPro" id="IPR039426">
    <property type="entry name" value="TonB-dep_rcpt-like"/>
</dbReference>
<dbReference type="AlphaFoldDB" id="A0A5C7GGG7"/>
<comment type="caution">
    <text evidence="2">The sequence shown here is derived from an EMBL/GenBank/DDBJ whole genome shotgun (WGS) entry which is preliminary data.</text>
</comment>
<evidence type="ECO:0000256" key="1">
    <source>
        <dbReference type="PROSITE-ProRule" id="PRU01360"/>
    </source>
</evidence>
<keyword evidence="1" id="KW-0998">Cell outer membrane</keyword>
<dbReference type="Proteomes" id="UP000321080">
    <property type="component" value="Unassembled WGS sequence"/>
</dbReference>
<proteinExistence type="inferred from homology"/>
<comment type="subcellular location">
    <subcellularLocation>
        <location evidence="1">Cell outer membrane</location>
        <topology evidence="1">Multi-pass membrane protein</topology>
    </subcellularLocation>
</comment>
<keyword evidence="1" id="KW-0472">Membrane</keyword>
<keyword evidence="1" id="KW-0812">Transmembrane</keyword>
<evidence type="ECO:0000313" key="3">
    <source>
        <dbReference type="Proteomes" id="UP000321080"/>
    </source>
</evidence>
<keyword evidence="3" id="KW-1185">Reference proteome</keyword>
<evidence type="ECO:0000313" key="2">
    <source>
        <dbReference type="EMBL" id="TXG36694.1"/>
    </source>
</evidence>
<dbReference type="PROSITE" id="PS52016">
    <property type="entry name" value="TONB_DEPENDENT_REC_3"/>
    <property type="match status" value="1"/>
</dbReference>
<organism evidence="2 3">
    <name type="scientific">Seonamhaeicola maritimus</name>
    <dbReference type="NCBI Taxonomy" id="2591822"/>
    <lineage>
        <taxon>Bacteria</taxon>
        <taxon>Pseudomonadati</taxon>
        <taxon>Bacteroidota</taxon>
        <taxon>Flavobacteriia</taxon>
        <taxon>Flavobacteriales</taxon>
        <taxon>Flavobacteriaceae</taxon>
    </lineage>
</organism>
<dbReference type="EMBL" id="VRKQ01000010">
    <property type="protein sequence ID" value="TXG36694.1"/>
    <property type="molecule type" value="Genomic_DNA"/>
</dbReference>
<keyword evidence="1" id="KW-0813">Transport</keyword>
<reference evidence="2 3" key="1">
    <citation type="submission" date="2019-08" db="EMBL/GenBank/DDBJ databases">
        <title>Seonamhaeicola sediminis sp. nov., isolated from marine sediment.</title>
        <authorList>
            <person name="Cao W.R."/>
        </authorList>
    </citation>
    <scope>NUCLEOTIDE SEQUENCE [LARGE SCALE GENOMIC DNA]</scope>
    <source>
        <strain evidence="2 3">1505</strain>
    </source>
</reference>
<evidence type="ECO:0008006" key="4">
    <source>
        <dbReference type="Google" id="ProtNLM"/>
    </source>
</evidence>
<dbReference type="GO" id="GO:0009279">
    <property type="term" value="C:cell outer membrane"/>
    <property type="evidence" value="ECO:0007669"/>
    <property type="project" value="UniProtKB-SubCell"/>
</dbReference>
<name>A0A5C7GGG7_9FLAO</name>
<dbReference type="OrthoDB" id="7432683at2"/>
<dbReference type="RefSeq" id="WP_147767619.1">
    <property type="nucleotide sequence ID" value="NZ_VRKQ01000010.1"/>
</dbReference>
<dbReference type="Gene3D" id="2.170.130.10">
    <property type="entry name" value="TonB-dependent receptor, plug domain"/>
    <property type="match status" value="1"/>
</dbReference>
<protein>
    <recommendedName>
        <fullName evidence="4">TonB-dependent receptor plug domain-containing protein</fullName>
    </recommendedName>
</protein>